<gene>
    <name evidence="1" type="ORF">AVEN_30343_1</name>
</gene>
<dbReference type="AlphaFoldDB" id="A0A4Y2WJ60"/>
<dbReference type="OrthoDB" id="441971at2759"/>
<feature type="non-terminal residue" evidence="1">
    <location>
        <position position="1"/>
    </location>
</feature>
<protein>
    <submittedName>
        <fullName evidence="1">Uncharacterized protein</fullName>
    </submittedName>
</protein>
<organism evidence="1 2">
    <name type="scientific">Araneus ventricosus</name>
    <name type="common">Orbweaver spider</name>
    <name type="synonym">Epeira ventricosa</name>
    <dbReference type="NCBI Taxonomy" id="182803"/>
    <lineage>
        <taxon>Eukaryota</taxon>
        <taxon>Metazoa</taxon>
        <taxon>Ecdysozoa</taxon>
        <taxon>Arthropoda</taxon>
        <taxon>Chelicerata</taxon>
        <taxon>Arachnida</taxon>
        <taxon>Araneae</taxon>
        <taxon>Araneomorphae</taxon>
        <taxon>Entelegynae</taxon>
        <taxon>Araneoidea</taxon>
        <taxon>Araneidae</taxon>
        <taxon>Araneus</taxon>
    </lineage>
</organism>
<reference evidence="1 2" key="1">
    <citation type="journal article" date="2019" name="Sci. Rep.">
        <title>Orb-weaving spider Araneus ventricosus genome elucidates the spidroin gene catalogue.</title>
        <authorList>
            <person name="Kono N."/>
            <person name="Nakamura H."/>
            <person name="Ohtoshi R."/>
            <person name="Moran D.A.P."/>
            <person name="Shinohara A."/>
            <person name="Yoshida Y."/>
            <person name="Fujiwara M."/>
            <person name="Mori M."/>
            <person name="Tomita M."/>
            <person name="Arakawa K."/>
        </authorList>
    </citation>
    <scope>NUCLEOTIDE SEQUENCE [LARGE SCALE GENOMIC DNA]</scope>
</reference>
<name>A0A4Y2WJ60_ARAVE</name>
<evidence type="ECO:0000313" key="2">
    <source>
        <dbReference type="Proteomes" id="UP000499080"/>
    </source>
</evidence>
<sequence>RAPRLPCDILFGRPGDTPSSLNEDLKKLEARLEAYRRLTESELNCPRNKRRLVTTPEQQATISRRVI</sequence>
<dbReference type="EMBL" id="BGPR01060896">
    <property type="protein sequence ID" value="GBO36656.1"/>
    <property type="molecule type" value="Genomic_DNA"/>
</dbReference>
<accession>A0A4Y2WJ60</accession>
<evidence type="ECO:0000313" key="1">
    <source>
        <dbReference type="EMBL" id="GBO36656.1"/>
    </source>
</evidence>
<keyword evidence="2" id="KW-1185">Reference proteome</keyword>
<proteinExistence type="predicted"/>
<comment type="caution">
    <text evidence="1">The sequence shown here is derived from an EMBL/GenBank/DDBJ whole genome shotgun (WGS) entry which is preliminary data.</text>
</comment>
<dbReference type="Proteomes" id="UP000499080">
    <property type="component" value="Unassembled WGS sequence"/>
</dbReference>